<accession>A0AAE9GXG4</accession>
<dbReference type="InterPro" id="IPR036291">
    <property type="entry name" value="NAD(P)-bd_dom_sf"/>
</dbReference>
<gene>
    <name evidence="2" type="ORF">EV680_12024</name>
    <name evidence="3" type="ORF">LVJ78_07530</name>
</gene>
<dbReference type="KEGG" id="usu:LVJ78_07530"/>
<reference evidence="2 4" key="1">
    <citation type="submission" date="2019-03" db="EMBL/GenBank/DDBJ databases">
        <title>Genomic Encyclopedia of Type Strains, Phase IV (KMG-IV): sequencing the most valuable type-strain genomes for metagenomic binning, comparative biology and taxonomic classification.</title>
        <authorList>
            <person name="Goeker M."/>
        </authorList>
    </citation>
    <scope>NUCLEOTIDE SEQUENCE [LARGE SCALE GENOMIC DNA]</scope>
    <source>
        <strain evidence="2 4">DSM 17474</strain>
    </source>
</reference>
<evidence type="ECO:0000313" key="2">
    <source>
        <dbReference type="EMBL" id="TCP03614.1"/>
    </source>
</evidence>
<evidence type="ECO:0000259" key="1">
    <source>
        <dbReference type="Pfam" id="PF13460"/>
    </source>
</evidence>
<evidence type="ECO:0000313" key="5">
    <source>
        <dbReference type="Proteomes" id="UP000829756"/>
    </source>
</evidence>
<dbReference type="Proteomes" id="UP000829756">
    <property type="component" value="Chromosome"/>
</dbReference>
<feature type="domain" description="NAD(P)-binding" evidence="1">
    <location>
        <begin position="7"/>
        <end position="156"/>
    </location>
</feature>
<dbReference type="SUPFAM" id="SSF51735">
    <property type="entry name" value="NAD(P)-binding Rossmann-fold domains"/>
    <property type="match status" value="1"/>
</dbReference>
<reference evidence="3" key="2">
    <citation type="submission" date="2021-12" db="EMBL/GenBank/DDBJ databases">
        <authorList>
            <person name="Veyrier F.J."/>
        </authorList>
    </citation>
    <scope>NUCLEOTIDE SEQUENCE</scope>
    <source>
        <strain evidence="3">1258/02</strain>
    </source>
</reference>
<dbReference type="PANTHER" id="PTHR14097:SF7">
    <property type="entry name" value="OXIDOREDUCTASE HTATIP2"/>
    <property type="match status" value="1"/>
</dbReference>
<name>A0AAE9GXG4_9NEIS</name>
<proteinExistence type="predicted"/>
<protein>
    <submittedName>
        <fullName evidence="2">NAD(P)-binding protein</fullName>
    </submittedName>
    <submittedName>
        <fullName evidence="3">NAD(P)H-binding protein</fullName>
    </submittedName>
</protein>
<evidence type="ECO:0000313" key="4">
    <source>
        <dbReference type="Proteomes" id="UP000294721"/>
    </source>
</evidence>
<dbReference type="Pfam" id="PF13460">
    <property type="entry name" value="NAD_binding_10"/>
    <property type="match status" value="1"/>
</dbReference>
<dbReference type="Proteomes" id="UP000294721">
    <property type="component" value="Unassembled WGS sequence"/>
</dbReference>
<organism evidence="3 5">
    <name type="scientific">Uruburuella suis</name>
    <dbReference type="NCBI Taxonomy" id="252130"/>
    <lineage>
        <taxon>Bacteria</taxon>
        <taxon>Pseudomonadati</taxon>
        <taxon>Pseudomonadota</taxon>
        <taxon>Betaproteobacteria</taxon>
        <taxon>Neisseriales</taxon>
        <taxon>Neisseriaceae</taxon>
        <taxon>Uruburuella</taxon>
    </lineage>
</organism>
<dbReference type="EMBL" id="CP091507">
    <property type="protein sequence ID" value="UOO78566.1"/>
    <property type="molecule type" value="Genomic_DNA"/>
</dbReference>
<dbReference type="Gene3D" id="3.40.50.720">
    <property type="entry name" value="NAD(P)-binding Rossmann-like Domain"/>
    <property type="match status" value="1"/>
</dbReference>
<dbReference type="AlphaFoldDB" id="A0AAE9GXG4"/>
<dbReference type="RefSeq" id="WP_132954235.1">
    <property type="nucleotide sequence ID" value="NZ_CALJUB010000154.1"/>
</dbReference>
<dbReference type="EMBL" id="SLXE01000020">
    <property type="protein sequence ID" value="TCP03614.1"/>
    <property type="molecule type" value="Genomic_DNA"/>
</dbReference>
<dbReference type="InterPro" id="IPR016040">
    <property type="entry name" value="NAD(P)-bd_dom"/>
</dbReference>
<dbReference type="PANTHER" id="PTHR14097">
    <property type="entry name" value="OXIDOREDUCTASE HTATIP2"/>
    <property type="match status" value="1"/>
</dbReference>
<sequence>MKALMIGASGAVGREVLRLLLEDNDVHEVVVFGRKPLVQTHAKLQMECVDFNQPQAWADKVRGDVAFSCLGTTLKDAGSKAAQYRVDVDYQYDFARSARHNEVAGFVLVSSALASAQSRFFYTRIKGELEDKVRALAFAHTLIIRPNTLIRPDARAGEIWGVRALQFFNRFGLLQKQRPMSVQEVAARMVAAAKTFGSAEAPAFTILQEF</sequence>
<evidence type="ECO:0000313" key="3">
    <source>
        <dbReference type="EMBL" id="UOO78566.1"/>
    </source>
</evidence>
<keyword evidence="4" id="KW-1185">Reference proteome</keyword>
<reference evidence="3" key="3">
    <citation type="journal article" date="2022" name="Res Sq">
        <title>Evolution of multicellular longitudinally dividing oral cavity symbionts (Neisseriaceae).</title>
        <authorList>
            <person name="Nyongesa S."/>
            <person name="Weber P."/>
            <person name="Bernet E."/>
            <person name="Pullido F."/>
            <person name="Nieckarz M."/>
            <person name="Delaby M."/>
            <person name="Nieves C."/>
            <person name="Viehboeck T."/>
            <person name="Krause N."/>
            <person name="Rivera-Millot A."/>
            <person name="Nakamura A."/>
            <person name="Vischer N."/>
            <person name="VanNieuwenhze M."/>
            <person name="Brun Y."/>
            <person name="Cava F."/>
            <person name="Bulgheresi S."/>
            <person name="Veyrier F."/>
        </authorList>
    </citation>
    <scope>NUCLEOTIDE SEQUENCE</scope>
    <source>
        <strain evidence="3">1258/02</strain>
    </source>
</reference>